<dbReference type="Pfam" id="PF02498">
    <property type="entry name" value="Bro-N"/>
    <property type="match status" value="1"/>
</dbReference>
<evidence type="ECO:0000313" key="3">
    <source>
        <dbReference type="Proteomes" id="UP001159405"/>
    </source>
</evidence>
<comment type="caution">
    <text evidence="2">The sequence shown here is derived from an EMBL/GenBank/DDBJ whole genome shotgun (WGS) entry which is preliminary data.</text>
</comment>
<feature type="non-terminal residue" evidence="2">
    <location>
        <position position="1"/>
    </location>
</feature>
<evidence type="ECO:0000259" key="1">
    <source>
        <dbReference type="PROSITE" id="PS51750"/>
    </source>
</evidence>
<feature type="domain" description="Bro-N" evidence="1">
    <location>
        <begin position="1"/>
        <end position="39"/>
    </location>
</feature>
<gene>
    <name evidence="2" type="ORF">PLOB_00035058</name>
</gene>
<sequence length="162" mass="19221">IAVNESGFYSLILSSKLETAKKFKHWVTSQVLPSIRLYGQYKLFDNPNNKMFKIENETDLYCKVVECITRFYPEAIIVAGLGELQDTRWKRISIWKKGYMKGQPDIMIMNYHKDYSGCCIEFKSPTNNYQISVAQKEMKHKYRENGYYFLRSNDYDIITKYI</sequence>
<keyword evidence="3" id="KW-1185">Reference proteome</keyword>
<feature type="non-terminal residue" evidence="2">
    <location>
        <position position="162"/>
    </location>
</feature>
<dbReference type="PROSITE" id="PS51750">
    <property type="entry name" value="BRO_N"/>
    <property type="match status" value="1"/>
</dbReference>
<reference evidence="2 3" key="1">
    <citation type="submission" date="2022-05" db="EMBL/GenBank/DDBJ databases">
        <authorList>
            <consortium name="Genoscope - CEA"/>
            <person name="William W."/>
        </authorList>
    </citation>
    <scope>NUCLEOTIDE SEQUENCE [LARGE SCALE GENOMIC DNA]</scope>
</reference>
<organism evidence="2 3">
    <name type="scientific">Porites lobata</name>
    <dbReference type="NCBI Taxonomy" id="104759"/>
    <lineage>
        <taxon>Eukaryota</taxon>
        <taxon>Metazoa</taxon>
        <taxon>Cnidaria</taxon>
        <taxon>Anthozoa</taxon>
        <taxon>Hexacorallia</taxon>
        <taxon>Scleractinia</taxon>
        <taxon>Fungiina</taxon>
        <taxon>Poritidae</taxon>
        <taxon>Porites</taxon>
    </lineage>
</organism>
<evidence type="ECO:0000313" key="2">
    <source>
        <dbReference type="EMBL" id="CAH3131300.1"/>
    </source>
</evidence>
<accession>A0ABN8P2E2</accession>
<proteinExistence type="predicted"/>
<protein>
    <recommendedName>
        <fullName evidence="1">Bro-N domain-containing protein</fullName>
    </recommendedName>
</protein>
<dbReference type="Gene3D" id="3.40.1350.10">
    <property type="match status" value="1"/>
</dbReference>
<dbReference type="EMBL" id="CALNXK010000049">
    <property type="protein sequence ID" value="CAH3131300.1"/>
    <property type="molecule type" value="Genomic_DNA"/>
</dbReference>
<name>A0ABN8P2E2_9CNID</name>
<dbReference type="Proteomes" id="UP001159405">
    <property type="component" value="Unassembled WGS sequence"/>
</dbReference>
<dbReference type="InterPro" id="IPR003497">
    <property type="entry name" value="BRO_N_domain"/>
</dbReference>
<dbReference type="InterPro" id="IPR011856">
    <property type="entry name" value="tRNA_endonuc-like_dom_sf"/>
</dbReference>